<organism evidence="1">
    <name type="scientific">Brassica oleracea</name>
    <name type="common">Wild cabbage</name>
    <dbReference type="NCBI Taxonomy" id="3712"/>
    <lineage>
        <taxon>Eukaryota</taxon>
        <taxon>Viridiplantae</taxon>
        <taxon>Streptophyta</taxon>
        <taxon>Embryophyta</taxon>
        <taxon>Tracheophyta</taxon>
        <taxon>Spermatophyta</taxon>
        <taxon>Magnoliopsida</taxon>
        <taxon>eudicotyledons</taxon>
        <taxon>Gunneridae</taxon>
        <taxon>Pentapetalae</taxon>
        <taxon>rosids</taxon>
        <taxon>malvids</taxon>
        <taxon>Brassicales</taxon>
        <taxon>Brassicaceae</taxon>
        <taxon>Brassiceae</taxon>
        <taxon>Brassica</taxon>
    </lineage>
</organism>
<dbReference type="EMBL" id="LR031880">
    <property type="protein sequence ID" value="VDD60808.1"/>
    <property type="molecule type" value="Genomic_DNA"/>
</dbReference>
<evidence type="ECO:0000313" key="1">
    <source>
        <dbReference type="EMBL" id="VDD60808.1"/>
    </source>
</evidence>
<sequence length="120" mass="13693">MVRRCRHMETKKRAVIRVRPLAVRKGRGLLLATRRRCGRPVCDEREGVTAHFREGVGALFREGFGALFREGVGALFREGLATSWRRGRRVATLLAAREGLWPPCWRRERVWQPVGGEEGA</sequence>
<gene>
    <name evidence="1" type="ORF">BOLC6T36261H</name>
</gene>
<accession>A0A3P6G4Y8</accession>
<proteinExistence type="predicted"/>
<reference evidence="1" key="1">
    <citation type="submission" date="2018-11" db="EMBL/GenBank/DDBJ databases">
        <authorList>
            <consortium name="Genoscope - CEA"/>
            <person name="William W."/>
        </authorList>
    </citation>
    <scope>NUCLEOTIDE SEQUENCE</scope>
</reference>
<protein>
    <submittedName>
        <fullName evidence="1">Uncharacterized protein</fullName>
    </submittedName>
</protein>
<dbReference type="AlphaFoldDB" id="A0A3P6G4Y8"/>
<name>A0A3P6G4Y8_BRAOL</name>